<evidence type="ECO:0000256" key="1">
    <source>
        <dbReference type="PIRSR" id="PIRSR002703-1"/>
    </source>
</evidence>
<evidence type="ECO:0000313" key="2">
    <source>
        <dbReference type="EnsemblPlants" id="Solyc11g044400.1.1.1"/>
    </source>
</evidence>
<accession>A0A3Q7IW24</accession>
<reference evidence="2" key="2">
    <citation type="submission" date="2019-01" db="UniProtKB">
        <authorList>
            <consortium name="EnsemblPlants"/>
        </authorList>
    </citation>
    <scope>IDENTIFICATION</scope>
    <source>
        <strain evidence="2">cv. Heinz 1706</strain>
    </source>
</reference>
<dbReference type="PANTHER" id="PTHR31048">
    <property type="entry name" value="OS03G0233200 PROTEIN"/>
    <property type="match status" value="1"/>
</dbReference>
<dbReference type="EnsemblPlants" id="Solyc11g044400.1.1">
    <property type="protein sequence ID" value="Solyc11g044400.1.1.1"/>
    <property type="gene ID" value="Solyc11g044400.1"/>
</dbReference>
<reference evidence="2" key="1">
    <citation type="journal article" date="2012" name="Nature">
        <title>The tomato genome sequence provides insights into fleshy fruit evolution.</title>
        <authorList>
            <consortium name="Tomato Genome Consortium"/>
        </authorList>
    </citation>
    <scope>NUCLEOTIDE SEQUENCE [LARGE SCALE GENOMIC DNA]</scope>
    <source>
        <strain evidence="2">cv. Heinz 1706</strain>
    </source>
</reference>
<dbReference type="SUPFAM" id="SSF49870">
    <property type="entry name" value="Osmotin, thaumatin-like protein"/>
    <property type="match status" value="1"/>
</dbReference>
<dbReference type="OMA" id="MMAHIWG"/>
<dbReference type="InterPro" id="IPR001938">
    <property type="entry name" value="Thaumatin"/>
</dbReference>
<dbReference type="InParanoid" id="A0A3Q7IW24"/>
<feature type="disulfide bond" evidence="1">
    <location>
        <begin position="58"/>
        <end position="64"/>
    </location>
</feature>
<keyword evidence="3" id="KW-1185">Reference proteome</keyword>
<name>A0A3Q7IW24_SOLLC</name>
<sequence length="87" mass="9452">MSIHHLGGVDPDSSNRRLNPGLTWVIDAPRVTMMAHIWGPTNCNFDGAGRDSCQTGDCGGVLQCIGWGKSPNILAEYSLNQYSNLDF</sequence>
<dbReference type="Pfam" id="PF00314">
    <property type="entry name" value="Thaumatin"/>
    <property type="match status" value="1"/>
</dbReference>
<evidence type="ECO:0000313" key="3">
    <source>
        <dbReference type="Proteomes" id="UP000004994"/>
    </source>
</evidence>
<dbReference type="PRINTS" id="PR00347">
    <property type="entry name" value="THAUMATIN"/>
</dbReference>
<dbReference type="SMART" id="SM00205">
    <property type="entry name" value="THN"/>
    <property type="match status" value="1"/>
</dbReference>
<keyword evidence="1" id="KW-1015">Disulfide bond</keyword>
<dbReference type="PROSITE" id="PS51367">
    <property type="entry name" value="THAUMATIN_2"/>
    <property type="match status" value="1"/>
</dbReference>
<organism evidence="2">
    <name type="scientific">Solanum lycopersicum</name>
    <name type="common">Tomato</name>
    <name type="synonym">Lycopersicon esculentum</name>
    <dbReference type="NCBI Taxonomy" id="4081"/>
    <lineage>
        <taxon>Eukaryota</taxon>
        <taxon>Viridiplantae</taxon>
        <taxon>Streptophyta</taxon>
        <taxon>Embryophyta</taxon>
        <taxon>Tracheophyta</taxon>
        <taxon>Spermatophyta</taxon>
        <taxon>Magnoliopsida</taxon>
        <taxon>eudicotyledons</taxon>
        <taxon>Gunneridae</taxon>
        <taxon>Pentapetalae</taxon>
        <taxon>asterids</taxon>
        <taxon>lamiids</taxon>
        <taxon>Solanales</taxon>
        <taxon>Solanaceae</taxon>
        <taxon>Solanoideae</taxon>
        <taxon>Solaneae</taxon>
        <taxon>Solanum</taxon>
        <taxon>Solanum subgen. Lycopersicon</taxon>
    </lineage>
</organism>
<dbReference type="Gene3D" id="2.60.110.10">
    <property type="entry name" value="Thaumatin"/>
    <property type="match status" value="1"/>
</dbReference>
<dbReference type="Proteomes" id="UP000004994">
    <property type="component" value="Chromosome 11"/>
</dbReference>
<protein>
    <submittedName>
        <fullName evidence="2">Uncharacterized protein</fullName>
    </submittedName>
</protein>
<dbReference type="Gramene" id="Solyc11g044400.1.1">
    <property type="protein sequence ID" value="Solyc11g044400.1.1.1"/>
    <property type="gene ID" value="Solyc11g044400.1"/>
</dbReference>
<dbReference type="SMR" id="A0A3Q7IW24"/>
<dbReference type="PIRSF" id="PIRSF002703">
    <property type="entry name" value="Thaumatin"/>
    <property type="match status" value="1"/>
</dbReference>
<proteinExistence type="predicted"/>
<feature type="disulfide bond" evidence="1">
    <location>
        <begin position="43"/>
        <end position="53"/>
    </location>
</feature>
<dbReference type="AlphaFoldDB" id="A0A3Q7IW24"/>
<dbReference type="PaxDb" id="4081-Solyc11g044400.1.1"/>
<dbReference type="InterPro" id="IPR037176">
    <property type="entry name" value="Osmotin/thaumatin-like_sf"/>
</dbReference>